<dbReference type="SUPFAM" id="SSF103473">
    <property type="entry name" value="MFS general substrate transporter"/>
    <property type="match status" value="1"/>
</dbReference>
<feature type="transmembrane region" description="Helical" evidence="8">
    <location>
        <begin position="277"/>
        <end position="298"/>
    </location>
</feature>
<feature type="transmembrane region" description="Helical" evidence="8">
    <location>
        <begin position="342"/>
        <end position="360"/>
    </location>
</feature>
<evidence type="ECO:0000256" key="3">
    <source>
        <dbReference type="ARBA" id="ARBA00022448"/>
    </source>
</evidence>
<dbReference type="Pfam" id="PF07690">
    <property type="entry name" value="MFS_1"/>
    <property type="match status" value="1"/>
</dbReference>
<dbReference type="RefSeq" id="WP_270023111.1">
    <property type="nucleotide sequence ID" value="NZ_JAPDDP010000002.1"/>
</dbReference>
<feature type="transmembrane region" description="Helical" evidence="8">
    <location>
        <begin position="372"/>
        <end position="394"/>
    </location>
</feature>
<dbReference type="PANTHER" id="PTHR42718:SF9">
    <property type="entry name" value="MAJOR FACILITATOR SUPERFAMILY MULTIDRUG TRANSPORTER MFSC"/>
    <property type="match status" value="1"/>
</dbReference>
<dbReference type="GO" id="GO:0005886">
    <property type="term" value="C:plasma membrane"/>
    <property type="evidence" value="ECO:0007669"/>
    <property type="project" value="UniProtKB-SubCell"/>
</dbReference>
<proteinExistence type="inferred from homology"/>
<reference evidence="10" key="1">
    <citation type="submission" date="2022-10" db="EMBL/GenBank/DDBJ databases">
        <title>The WGS of Solirubrobacter phytolaccae KCTC 29190.</title>
        <authorList>
            <person name="Jiang Z."/>
        </authorList>
    </citation>
    <scope>NUCLEOTIDE SEQUENCE</scope>
    <source>
        <strain evidence="10">KCTC 29190</strain>
    </source>
</reference>
<evidence type="ECO:0000256" key="5">
    <source>
        <dbReference type="ARBA" id="ARBA00022692"/>
    </source>
</evidence>
<evidence type="ECO:0000256" key="6">
    <source>
        <dbReference type="ARBA" id="ARBA00022989"/>
    </source>
</evidence>
<feature type="transmembrane region" description="Helical" evidence="8">
    <location>
        <begin position="87"/>
        <end position="106"/>
    </location>
</feature>
<comment type="subcellular location">
    <subcellularLocation>
        <location evidence="1">Cell membrane</location>
        <topology evidence="1">Multi-pass membrane protein</topology>
    </subcellularLocation>
</comment>
<dbReference type="EMBL" id="JAPDDP010000002">
    <property type="protein sequence ID" value="MDA0178842.1"/>
    <property type="molecule type" value="Genomic_DNA"/>
</dbReference>
<evidence type="ECO:0000313" key="10">
    <source>
        <dbReference type="EMBL" id="MDA0178842.1"/>
    </source>
</evidence>
<evidence type="ECO:0000256" key="4">
    <source>
        <dbReference type="ARBA" id="ARBA00022475"/>
    </source>
</evidence>
<keyword evidence="4" id="KW-1003">Cell membrane</keyword>
<evidence type="ECO:0000256" key="2">
    <source>
        <dbReference type="ARBA" id="ARBA00008537"/>
    </source>
</evidence>
<feature type="transmembrane region" description="Helical" evidence="8">
    <location>
        <begin position="112"/>
        <end position="133"/>
    </location>
</feature>
<dbReference type="GO" id="GO:0022857">
    <property type="term" value="F:transmembrane transporter activity"/>
    <property type="evidence" value="ECO:0007669"/>
    <property type="project" value="InterPro"/>
</dbReference>
<dbReference type="InterPro" id="IPR011701">
    <property type="entry name" value="MFS"/>
</dbReference>
<feature type="transmembrane region" description="Helical" evidence="8">
    <location>
        <begin position="207"/>
        <end position="226"/>
    </location>
</feature>
<feature type="transmembrane region" description="Helical" evidence="8">
    <location>
        <begin position="21"/>
        <end position="43"/>
    </location>
</feature>
<feature type="transmembrane region" description="Helical" evidence="8">
    <location>
        <begin position="414"/>
        <end position="432"/>
    </location>
</feature>
<feature type="transmembrane region" description="Helical" evidence="8">
    <location>
        <begin position="63"/>
        <end position="80"/>
    </location>
</feature>
<dbReference type="Proteomes" id="UP001147653">
    <property type="component" value="Unassembled WGS sequence"/>
</dbReference>
<keyword evidence="7 8" id="KW-0472">Membrane</keyword>
<accession>A0A9X3N9Z9</accession>
<protein>
    <submittedName>
        <fullName evidence="10">DHA2 family efflux MFS transporter permease subunit</fullName>
    </submittedName>
</protein>
<keyword evidence="3" id="KW-0813">Transport</keyword>
<dbReference type="InterPro" id="IPR036259">
    <property type="entry name" value="MFS_trans_sf"/>
</dbReference>
<feature type="transmembrane region" description="Helical" evidence="8">
    <location>
        <begin position="145"/>
        <end position="167"/>
    </location>
</feature>
<evidence type="ECO:0000259" key="9">
    <source>
        <dbReference type="PROSITE" id="PS50850"/>
    </source>
</evidence>
<dbReference type="Gene3D" id="1.20.1250.20">
    <property type="entry name" value="MFS general substrate transporter like domains"/>
    <property type="match status" value="2"/>
</dbReference>
<dbReference type="PANTHER" id="PTHR42718">
    <property type="entry name" value="MAJOR FACILITATOR SUPERFAMILY MULTIDRUG TRANSPORTER MFSC"/>
    <property type="match status" value="1"/>
</dbReference>
<keyword evidence="5 8" id="KW-0812">Transmembrane</keyword>
<evidence type="ECO:0000256" key="8">
    <source>
        <dbReference type="SAM" id="Phobius"/>
    </source>
</evidence>
<feature type="transmembrane region" description="Helical" evidence="8">
    <location>
        <begin position="310"/>
        <end position="330"/>
    </location>
</feature>
<dbReference type="PROSITE" id="PS50850">
    <property type="entry name" value="MFS"/>
    <property type="match status" value="1"/>
</dbReference>
<evidence type="ECO:0000256" key="1">
    <source>
        <dbReference type="ARBA" id="ARBA00004651"/>
    </source>
</evidence>
<feature type="transmembrane region" description="Helical" evidence="8">
    <location>
        <begin position="232"/>
        <end position="256"/>
    </location>
</feature>
<name>A0A9X3N9Z9_9ACTN</name>
<feature type="transmembrane region" description="Helical" evidence="8">
    <location>
        <begin position="173"/>
        <end position="195"/>
    </location>
</feature>
<organism evidence="10 11">
    <name type="scientific">Solirubrobacter phytolaccae</name>
    <dbReference type="NCBI Taxonomy" id="1404360"/>
    <lineage>
        <taxon>Bacteria</taxon>
        <taxon>Bacillati</taxon>
        <taxon>Actinomycetota</taxon>
        <taxon>Thermoleophilia</taxon>
        <taxon>Solirubrobacterales</taxon>
        <taxon>Solirubrobacteraceae</taxon>
        <taxon>Solirubrobacter</taxon>
    </lineage>
</organism>
<evidence type="ECO:0000256" key="7">
    <source>
        <dbReference type="ARBA" id="ARBA00023136"/>
    </source>
</evidence>
<dbReference type="InterPro" id="IPR004638">
    <property type="entry name" value="EmrB-like"/>
</dbReference>
<gene>
    <name evidence="10" type="ORF">OJ997_00925</name>
</gene>
<keyword evidence="11" id="KW-1185">Reference proteome</keyword>
<dbReference type="InterPro" id="IPR020846">
    <property type="entry name" value="MFS_dom"/>
</dbReference>
<keyword evidence="6 8" id="KW-1133">Transmembrane helix</keyword>
<dbReference type="NCBIfam" id="TIGR00711">
    <property type="entry name" value="efflux_EmrB"/>
    <property type="match status" value="1"/>
</dbReference>
<dbReference type="AlphaFoldDB" id="A0A9X3N9Z9"/>
<comment type="caution">
    <text evidence="10">The sequence shown here is derived from an EMBL/GenBank/DDBJ whole genome shotgun (WGS) entry which is preliminary data.</text>
</comment>
<feature type="domain" description="Major facilitator superfamily (MFS) profile" evidence="9">
    <location>
        <begin position="21"/>
        <end position="467"/>
    </location>
</feature>
<sequence length="469" mass="48599">MSAVPMTHEDETGLTPELLRLSAVLLLGAIAAILDTTIVAVAIDRLGDELGTTLSTIQWVSTGYLLALTVAIPLTGWAVDRFGGRRMWMFSLTGFLGGSVLCGLAWSAESLIAFRVVQGLGGGMLVPLMQSILAQAAGPKRIGRAMAIVAIPAQLGPILGPVVGGLIVDGASWRWIFFVNVPVCLVALALAWRWMPDTRHENTRSRLDFTGLALLSPALAGIVYGLSQAGDAGGFGASSVLVPLGIGLALLTGFVVHALRTSNVPIIDVRLLKVRSFAASTGLMFALGGSLFGAMFLLPLFEQVARDRSALQAGLLLAPQGAGTMIALVIAGRLSDRIAPRILVLTGLALGTLSTLPYALVETGTSELLLGAALFVRGAGLGLAIVPTMTAFYADISRAEIPRATASMRIIQQIGGSLGTAVLAVILQHALAGEADATAAFATTFWWTVGLAGVALIPALLLPSRRAAA</sequence>
<dbReference type="CDD" id="cd17503">
    <property type="entry name" value="MFS_LmrB_MDR_like"/>
    <property type="match status" value="1"/>
</dbReference>
<feature type="transmembrane region" description="Helical" evidence="8">
    <location>
        <begin position="444"/>
        <end position="462"/>
    </location>
</feature>
<comment type="similarity">
    <text evidence="2">Belongs to the major facilitator superfamily. EmrB family.</text>
</comment>
<evidence type="ECO:0000313" key="11">
    <source>
        <dbReference type="Proteomes" id="UP001147653"/>
    </source>
</evidence>